<dbReference type="InterPro" id="IPR002933">
    <property type="entry name" value="Peptidase_M20"/>
</dbReference>
<feature type="compositionally biased region" description="Pro residues" evidence="4">
    <location>
        <begin position="25"/>
        <end position="35"/>
    </location>
</feature>
<evidence type="ECO:0000256" key="1">
    <source>
        <dbReference type="ARBA" id="ARBA00022670"/>
    </source>
</evidence>
<evidence type="ECO:0000313" key="7">
    <source>
        <dbReference type="Proteomes" id="UP000287830"/>
    </source>
</evidence>
<dbReference type="Gene3D" id="3.30.70.360">
    <property type="match status" value="1"/>
</dbReference>
<protein>
    <submittedName>
        <fullName evidence="6">Dipeptidase</fullName>
    </submittedName>
</protein>
<keyword evidence="2" id="KW-0479">Metal-binding</keyword>
<dbReference type="InterPro" id="IPR051458">
    <property type="entry name" value="Cyt/Met_Dipeptidase"/>
</dbReference>
<name>A0A7U9KTQ6_9ACTN</name>
<accession>A0A7U9KTQ6</accession>
<comment type="caution">
    <text evidence="6">The sequence shown here is derived from an EMBL/GenBank/DDBJ whole genome shotgun (WGS) entry which is preliminary data.</text>
</comment>
<evidence type="ECO:0000256" key="2">
    <source>
        <dbReference type="ARBA" id="ARBA00022723"/>
    </source>
</evidence>
<dbReference type="Proteomes" id="UP000287830">
    <property type="component" value="Unassembled WGS sequence"/>
</dbReference>
<dbReference type="NCBIfam" id="NF005914">
    <property type="entry name" value="PRK07907.1"/>
    <property type="match status" value="1"/>
</dbReference>
<dbReference type="InterPro" id="IPR011650">
    <property type="entry name" value="Peptidase_M20_dimer"/>
</dbReference>
<dbReference type="SUPFAM" id="SSF53187">
    <property type="entry name" value="Zn-dependent exopeptidases"/>
    <property type="match status" value="1"/>
</dbReference>
<evidence type="ECO:0000256" key="4">
    <source>
        <dbReference type="SAM" id="MobiDB-lite"/>
    </source>
</evidence>
<evidence type="ECO:0000313" key="6">
    <source>
        <dbReference type="EMBL" id="GCD33891.1"/>
    </source>
</evidence>
<gene>
    <name evidence="6" type="ORF">OEIGOIKO_01615</name>
</gene>
<dbReference type="Pfam" id="PF07687">
    <property type="entry name" value="M20_dimer"/>
    <property type="match status" value="1"/>
</dbReference>
<dbReference type="Gene3D" id="3.40.630.10">
    <property type="entry name" value="Zn peptidases"/>
    <property type="match status" value="1"/>
</dbReference>
<evidence type="ECO:0000259" key="5">
    <source>
        <dbReference type="Pfam" id="PF07687"/>
    </source>
</evidence>
<dbReference type="GO" id="GO:0046872">
    <property type="term" value="F:metal ion binding"/>
    <property type="evidence" value="ECO:0007669"/>
    <property type="project" value="UniProtKB-KW"/>
</dbReference>
<keyword evidence="1" id="KW-0645">Protease</keyword>
<feature type="compositionally biased region" description="Basic and acidic residues" evidence="4">
    <location>
        <begin position="7"/>
        <end position="19"/>
    </location>
</feature>
<dbReference type="Pfam" id="PF01546">
    <property type="entry name" value="Peptidase_M20"/>
    <property type="match status" value="1"/>
</dbReference>
<dbReference type="PANTHER" id="PTHR43270:SF12">
    <property type="entry name" value="SUCCINYL-DIAMINOPIMELATE DESUCCINYLASE"/>
    <property type="match status" value="1"/>
</dbReference>
<evidence type="ECO:0000256" key="3">
    <source>
        <dbReference type="ARBA" id="ARBA00022801"/>
    </source>
</evidence>
<dbReference type="GO" id="GO:0006508">
    <property type="term" value="P:proteolysis"/>
    <property type="evidence" value="ECO:0007669"/>
    <property type="project" value="UniProtKB-KW"/>
</dbReference>
<dbReference type="AlphaFoldDB" id="A0A7U9KTQ6"/>
<feature type="domain" description="Peptidase M20 dimerisation" evidence="5">
    <location>
        <begin position="243"/>
        <end position="388"/>
    </location>
</feature>
<reference evidence="6 7" key="1">
    <citation type="submission" date="2018-11" db="EMBL/GenBank/DDBJ databases">
        <title>Whole genome sequence of Streptomyces chrestomyceticus NBRC 13444(T).</title>
        <authorList>
            <person name="Komaki H."/>
            <person name="Tamura T."/>
        </authorList>
    </citation>
    <scope>NUCLEOTIDE SEQUENCE [LARGE SCALE GENOMIC DNA]</scope>
    <source>
        <strain evidence="6 7">NBRC 13444</strain>
    </source>
</reference>
<feature type="region of interest" description="Disordered" evidence="4">
    <location>
        <begin position="1"/>
        <end position="43"/>
    </location>
</feature>
<keyword evidence="3" id="KW-0378">Hydrolase</keyword>
<dbReference type="EMBL" id="BHZC01000001">
    <property type="protein sequence ID" value="GCD33891.1"/>
    <property type="molecule type" value="Genomic_DNA"/>
</dbReference>
<sequence>MDPNAQHPHDRPPDTEPSRRAAPGAVPPATGPVPPDARSVPPALPAADDLEAAVDHLMPGIRDDLKRLATIPSVAFPGHPPEPVLAARDELLALLRAAGVTDLGQLDLPGTAPVVTGTIPPPSPDAPTVLLYGHYDVQPAGDLRLWTSPPFEPTDFDDPHGGPAIRARGIADCKANLLVHLGALRAHGGRPPVGIKIVFEGQEEYGSPFDDYPPTDPARFACDAMVIADAGNLRAGTPTLVTGLRGAAELTVEVRTLDEAVHSGEYGGAAPDALLVLLNALATLHDVHGDVAVEGLRREPWTGTAPTEAEFRELAGVQEGLPLLGSGGLGERLWSGPAVTVMGLDAPSVDQAASAVVPYARAKLNLRCHPRQDPKEALGALVRHLERLRPFGVPLTVTPGDAGAGFEARTGGPAYRAAEAAMRRAWGAEPVHTAGGGSIPLVNGLARAVPGAEVLIFGAEDKQCNLHAPDERVLLSELRAAVLAEAVFLREYAAAFRAGAAA</sequence>
<dbReference type="PANTHER" id="PTHR43270">
    <property type="entry name" value="BETA-ALA-HIS DIPEPTIDASE"/>
    <property type="match status" value="1"/>
</dbReference>
<dbReference type="GO" id="GO:0008233">
    <property type="term" value="F:peptidase activity"/>
    <property type="evidence" value="ECO:0007669"/>
    <property type="project" value="UniProtKB-KW"/>
</dbReference>
<organism evidence="6 7">
    <name type="scientific">Streptomyces chrestomyceticus JCM 4735</name>
    <dbReference type="NCBI Taxonomy" id="1306181"/>
    <lineage>
        <taxon>Bacteria</taxon>
        <taxon>Bacillati</taxon>
        <taxon>Actinomycetota</taxon>
        <taxon>Actinomycetes</taxon>
        <taxon>Kitasatosporales</taxon>
        <taxon>Streptomycetaceae</taxon>
        <taxon>Streptomyces</taxon>
    </lineage>
</organism>
<proteinExistence type="predicted"/>